<gene>
    <name evidence="2" type="ORF">KQY15_02720</name>
</gene>
<evidence type="ECO:0000313" key="3">
    <source>
        <dbReference type="Proteomes" id="UP000704611"/>
    </source>
</evidence>
<accession>A0ABS6MH96</accession>
<dbReference type="EMBL" id="JAHRID010000001">
    <property type="protein sequence ID" value="MBV2128010.1"/>
    <property type="molecule type" value="Genomic_DNA"/>
</dbReference>
<comment type="caution">
    <text evidence="2">The sequence shown here is derived from an EMBL/GenBank/DDBJ whole genome shotgun (WGS) entry which is preliminary data.</text>
</comment>
<keyword evidence="1" id="KW-0732">Signal</keyword>
<reference evidence="2 3" key="1">
    <citation type="submission" date="2021-06" db="EMBL/GenBank/DDBJ databases">
        <title>Rheinheimera indica sp. nov., isolated from deep-sea sediment.</title>
        <authorList>
            <person name="Wang Z."/>
            <person name="Zhang X.-Y."/>
        </authorList>
    </citation>
    <scope>NUCLEOTIDE SEQUENCE [LARGE SCALE GENOMIC DNA]</scope>
    <source>
        <strain evidence="2 3">SM2107</strain>
    </source>
</reference>
<dbReference type="Pfam" id="PF14559">
    <property type="entry name" value="TPR_19"/>
    <property type="match status" value="1"/>
</dbReference>
<keyword evidence="3" id="KW-1185">Reference proteome</keyword>
<feature type="signal peptide" evidence="1">
    <location>
        <begin position="1"/>
        <end position="18"/>
    </location>
</feature>
<protein>
    <submittedName>
        <fullName evidence="2">Tetratricopeptide repeat protein</fullName>
    </submittedName>
</protein>
<evidence type="ECO:0000256" key="1">
    <source>
        <dbReference type="SAM" id="SignalP"/>
    </source>
</evidence>
<dbReference type="Proteomes" id="UP000704611">
    <property type="component" value="Unassembled WGS sequence"/>
</dbReference>
<evidence type="ECO:0000313" key="2">
    <source>
        <dbReference type="EMBL" id="MBV2128010.1"/>
    </source>
</evidence>
<proteinExistence type="predicted"/>
<feature type="chain" id="PRO_5047212830" evidence="1">
    <location>
        <begin position="19"/>
        <end position="366"/>
    </location>
</feature>
<organism evidence="2 3">
    <name type="scientific">Arsukibacterium indicum</name>
    <dbReference type="NCBI Taxonomy" id="2848612"/>
    <lineage>
        <taxon>Bacteria</taxon>
        <taxon>Pseudomonadati</taxon>
        <taxon>Pseudomonadota</taxon>
        <taxon>Gammaproteobacteria</taxon>
        <taxon>Chromatiales</taxon>
        <taxon>Chromatiaceae</taxon>
        <taxon>Arsukibacterium</taxon>
    </lineage>
</organism>
<dbReference type="RefSeq" id="WP_217666972.1">
    <property type="nucleotide sequence ID" value="NZ_JAHRID010000001.1"/>
</dbReference>
<name>A0ABS6MH96_9GAMM</name>
<sequence length="366" mass="40684">MKKYFVFFAFMLCLHVQANVYQPAATDKLALAAPLPLTAEMAEFTSLLANEPDQNTVLELSALYLQGARKPGFDAWFHEAEQLLDSLNKPYTGLLQYQLLIADIQQQQHQFQAALKTLDAVFKKEPQHVTASLMAARIYLAIAEHDAAQQACARLWQQDLFLLSVCSYEVAGRKGNWATSYPALLNLFKRQATMPLAIEIWVRGILAEQAEQLGKIEVAQQWLSPVLSQAPTSLWLKWADLSLQLGDAALVFDKLAALQQNFGIADSLLVRLVRAGQQLTLAHDNAQALTFATELTQRVAVRVARGDSDHAADLAHYFLHIEPDAAAALYWAKLNYQSAKEPDDLALLEQSIRALAKANQITEADK</sequence>